<dbReference type="PROSITE" id="PS00375">
    <property type="entry name" value="UDPGT"/>
    <property type="match status" value="1"/>
</dbReference>
<dbReference type="FunFam" id="3.40.50.2000:FF:000050">
    <property type="entry name" value="UDP-glucuronosyltransferase"/>
    <property type="match status" value="1"/>
</dbReference>
<protein>
    <recommendedName>
        <fullName evidence="7">Peptidase S1 domain-containing protein</fullName>
    </recommendedName>
</protein>
<evidence type="ECO:0000313" key="9">
    <source>
        <dbReference type="Proteomes" id="UP000075885"/>
    </source>
</evidence>
<dbReference type="STRING" id="199890.A0A182PLT1"/>
<evidence type="ECO:0000256" key="4">
    <source>
        <dbReference type="ARBA" id="ARBA00024195"/>
    </source>
</evidence>
<proteinExistence type="inferred from homology"/>
<dbReference type="InterPro" id="IPR035595">
    <property type="entry name" value="UDP_glycos_trans_CS"/>
</dbReference>
<keyword evidence="5" id="KW-0472">Membrane</keyword>
<dbReference type="InterPro" id="IPR001254">
    <property type="entry name" value="Trypsin_dom"/>
</dbReference>
<evidence type="ECO:0000256" key="3">
    <source>
        <dbReference type="ARBA" id="ARBA00022679"/>
    </source>
</evidence>
<keyword evidence="3" id="KW-0808">Transferase</keyword>
<comment type="similarity">
    <text evidence="1">Belongs to the UDP-glycosyltransferase family.</text>
</comment>
<evidence type="ECO:0000256" key="6">
    <source>
        <dbReference type="SAM" id="SignalP"/>
    </source>
</evidence>
<feature type="domain" description="Peptidase S1" evidence="7">
    <location>
        <begin position="254"/>
        <end position="490"/>
    </location>
</feature>
<dbReference type="SUPFAM" id="SSF50494">
    <property type="entry name" value="Trypsin-like serine proteases"/>
    <property type="match status" value="3"/>
</dbReference>
<reference evidence="8" key="2">
    <citation type="submission" date="2020-05" db="UniProtKB">
        <authorList>
            <consortium name="EnsemblMetazoa"/>
        </authorList>
    </citation>
    <scope>IDENTIFICATION</scope>
    <source>
        <strain evidence="8">Epiroticus2</strain>
    </source>
</reference>
<dbReference type="CDD" id="cd00190">
    <property type="entry name" value="Tryp_SPc"/>
    <property type="match status" value="1"/>
</dbReference>
<organism evidence="8 9">
    <name type="scientific">Anopheles epiroticus</name>
    <dbReference type="NCBI Taxonomy" id="199890"/>
    <lineage>
        <taxon>Eukaryota</taxon>
        <taxon>Metazoa</taxon>
        <taxon>Ecdysozoa</taxon>
        <taxon>Arthropoda</taxon>
        <taxon>Hexapoda</taxon>
        <taxon>Insecta</taxon>
        <taxon>Pterygota</taxon>
        <taxon>Neoptera</taxon>
        <taxon>Endopterygota</taxon>
        <taxon>Diptera</taxon>
        <taxon>Nematocera</taxon>
        <taxon>Culicoidea</taxon>
        <taxon>Culicidae</taxon>
        <taxon>Anophelinae</taxon>
        <taxon>Anopheles</taxon>
    </lineage>
</organism>
<evidence type="ECO:0000256" key="5">
    <source>
        <dbReference type="SAM" id="Phobius"/>
    </source>
</evidence>
<dbReference type="PANTHER" id="PTHR48043">
    <property type="entry name" value="EG:EG0003.4 PROTEIN-RELATED"/>
    <property type="match status" value="1"/>
</dbReference>
<feature type="transmembrane region" description="Helical" evidence="5">
    <location>
        <begin position="1287"/>
        <end position="1309"/>
    </location>
</feature>
<evidence type="ECO:0000313" key="8">
    <source>
        <dbReference type="EnsemblMetazoa" id="AEPI007903-PA"/>
    </source>
</evidence>
<keyword evidence="9" id="KW-1185">Reference proteome</keyword>
<keyword evidence="6" id="KW-0732">Signal</keyword>
<reference evidence="9" key="1">
    <citation type="submission" date="2013-03" db="EMBL/GenBank/DDBJ databases">
        <title>The Genome Sequence of Anopheles epiroticus epiroticus2.</title>
        <authorList>
            <consortium name="The Broad Institute Genomics Platform"/>
            <person name="Neafsey D.E."/>
            <person name="Howell P."/>
            <person name="Walker B."/>
            <person name="Young S.K."/>
            <person name="Zeng Q."/>
            <person name="Gargeya S."/>
            <person name="Fitzgerald M."/>
            <person name="Haas B."/>
            <person name="Abouelleil A."/>
            <person name="Allen A.W."/>
            <person name="Alvarado L."/>
            <person name="Arachchi H.M."/>
            <person name="Berlin A.M."/>
            <person name="Chapman S.B."/>
            <person name="Gainer-Dewar J."/>
            <person name="Goldberg J."/>
            <person name="Griggs A."/>
            <person name="Gujja S."/>
            <person name="Hansen M."/>
            <person name="Howarth C."/>
            <person name="Imamovic A."/>
            <person name="Ireland A."/>
            <person name="Larimer J."/>
            <person name="McCowan C."/>
            <person name="Murphy C."/>
            <person name="Pearson M."/>
            <person name="Poon T.W."/>
            <person name="Priest M."/>
            <person name="Roberts A."/>
            <person name="Saif S."/>
            <person name="Shea T."/>
            <person name="Sisk P."/>
            <person name="Sykes S."/>
            <person name="Wortman J."/>
            <person name="Nusbaum C."/>
            <person name="Birren B."/>
        </authorList>
    </citation>
    <scope>NUCLEOTIDE SEQUENCE [LARGE SCALE GENOMIC DNA]</scope>
    <source>
        <strain evidence="9">Epiroticus2</strain>
    </source>
</reference>
<dbReference type="EnsemblMetazoa" id="AEPI007903-RA">
    <property type="protein sequence ID" value="AEPI007903-PA"/>
    <property type="gene ID" value="AEPI007903"/>
</dbReference>
<feature type="signal peptide" evidence="6">
    <location>
        <begin position="1"/>
        <end position="20"/>
    </location>
</feature>
<dbReference type="GO" id="GO:0008194">
    <property type="term" value="F:UDP-glycosyltransferase activity"/>
    <property type="evidence" value="ECO:0007669"/>
    <property type="project" value="InterPro"/>
</dbReference>
<feature type="domain" description="Peptidase S1" evidence="7">
    <location>
        <begin position="1"/>
        <end position="204"/>
    </location>
</feature>
<dbReference type="PANTHER" id="PTHR48043:SF60">
    <property type="entry name" value="UDP-GLUCURONOSYLTRANSFERASE"/>
    <property type="match status" value="1"/>
</dbReference>
<dbReference type="Pfam" id="PF00201">
    <property type="entry name" value="UDPGT"/>
    <property type="match status" value="1"/>
</dbReference>
<dbReference type="PROSITE" id="PS50240">
    <property type="entry name" value="TRYPSIN_DOM"/>
    <property type="match status" value="3"/>
</dbReference>
<dbReference type="GO" id="GO:0004252">
    <property type="term" value="F:serine-type endopeptidase activity"/>
    <property type="evidence" value="ECO:0007669"/>
    <property type="project" value="InterPro"/>
</dbReference>
<accession>A0A182PLT1</accession>
<dbReference type="InterPro" id="IPR033116">
    <property type="entry name" value="TRYPSIN_SER"/>
</dbReference>
<dbReference type="InterPro" id="IPR050271">
    <property type="entry name" value="UDP-glycosyltransferase"/>
</dbReference>
<keyword evidence="2" id="KW-0328">Glycosyltransferase</keyword>
<comment type="similarity">
    <text evidence="4">Belongs to the peptidase S1 family. CLIP subfamily.</text>
</comment>
<dbReference type="Pfam" id="PF00089">
    <property type="entry name" value="Trypsin"/>
    <property type="match status" value="3"/>
</dbReference>
<dbReference type="PROSITE" id="PS00135">
    <property type="entry name" value="TRYPSIN_SER"/>
    <property type="match status" value="1"/>
</dbReference>
<sequence length="1311" mass="149703">MLKILYLFFFSGAAPDVVRLGDINLYDDSDDMYAQQLKIVEIIRHPEHRFSSRYHDLALLRLERNVVLHDTVAPGCLWNDDEIPFPSMEATGWGTTGFGQGKTPILLKVALSVVPQSECDKQYRKGDRGLRQGLQDYHLCAGDIKMDTCPGDSGGPLQMKLLANAKITPFIIAVTSFGGVCGQSIPGVYMKVSSYIPWIRAELAKRGESIQEWSFKPYACALRYVHLRDYEDDVVISKSDTFESLDSTKAHMSIIKSAPTVKIHYPAGVKEPDNCYGVIIDEDTVVTLAHCAGLQKMTASYVADQNNTRNEVVKVHRHPRYRPNSYDNDIAILKLKNRYEFSQKFVPACIWSDYKLPDGRFYVTGQGRLDLNEFSYSSNSITEFKPQIVQLAPRADLQLQANCSIPSEYQARLANGLTQEHLCFGNKPFLVPESCQLQIGAPLWRRVWRMGRHFEHIYALNLFGKDCGFGRSAAATRLGHHHEWMKSVLLPNYKEADDAVHFINSDLDENDPCTAADGSEGLCKYVQRCPKIAYDAEAKRDVRLCNDGSLVCCPYEYIRNETRPSAGARELDECENRYRTFHEEYQRWQQDRIKHYYHMVYVGWEKGMQTDWSCPGTLISRSLVVLSAYCLTGSGTRPTVVNVGMGNPNETWYNPIVARIREVIIHPNYNASSLLHDIGLVRLEQDIVPTARKYPICLWQNETHTPFLLHRMVIDEGESRFVESYPKYNSDCKEYLGVHGSRKLYPSELCVDVNASGFRSLTGDPLVWYKRKPVDNSSLPHLVGMISYGNTEDELFVHTRVSSYFCGSIAEMWLRIVFTGWLVVFGGFAASADGYKILFLVPFPGPSHWLMLKHVIRELTDRQHEVTCITTFPYGEPLSNYEEVLIDPPYPMRKTFPVEELFAASQTSDISKVDMYWEMGLNTSRYGLQSPNVRQFIERTDLSFDLVISEQFFQESWLVFAHKYSAPIVTISTYGYSDFFDQIMGLRTPWSFVPHMVLSYTDDMTLFQRMYNFAISSYDAFFRQFYLLEQDVIAREAFGQGVPSVTALEQSISVILVNSHPIVSIPRPTMRGLVDIGGAHIRPPKPLPDELAAFMEGARHGVIYFSLGAYMQSSVMPVAKRSAILRVFGTLQQRVVWKFEDDSIPPGDIPPNVMVRRWAPQNDILAHPATVLFISHGGQFGTFEAMHHGVPVLFIPFFGDQHRNAKRARMEGFAEMMSFEDITEDSFGYWVRHMLEQEHYRVRAKEISHQFTDRLVEPMDEALYWIEYVARHRGAPRLKSKAVNLNWVGYYSLDIVLVPILLLMLLWLVTN</sequence>
<dbReference type="SUPFAM" id="SSF53756">
    <property type="entry name" value="UDP-Glycosyltransferase/glycogen phosphorylase"/>
    <property type="match status" value="1"/>
</dbReference>
<name>A0A182PLT1_9DIPT</name>
<feature type="chain" id="PRO_5008131497" description="Peptidase S1 domain-containing protein" evidence="6">
    <location>
        <begin position="21"/>
        <end position="1311"/>
    </location>
</feature>
<evidence type="ECO:0000256" key="1">
    <source>
        <dbReference type="ARBA" id="ARBA00009995"/>
    </source>
</evidence>
<dbReference type="InterPro" id="IPR009003">
    <property type="entry name" value="Peptidase_S1_PA"/>
</dbReference>
<dbReference type="InterPro" id="IPR043504">
    <property type="entry name" value="Peptidase_S1_PA_chymotrypsin"/>
</dbReference>
<dbReference type="SMART" id="SM00020">
    <property type="entry name" value="Tryp_SPc"/>
    <property type="match status" value="2"/>
</dbReference>
<dbReference type="CDD" id="cd03784">
    <property type="entry name" value="GT1_Gtf-like"/>
    <property type="match status" value="1"/>
</dbReference>
<evidence type="ECO:0000259" key="7">
    <source>
        <dbReference type="PROSITE" id="PS50240"/>
    </source>
</evidence>
<keyword evidence="5" id="KW-0812">Transmembrane</keyword>
<dbReference type="GO" id="GO:0006508">
    <property type="term" value="P:proteolysis"/>
    <property type="evidence" value="ECO:0007669"/>
    <property type="project" value="InterPro"/>
</dbReference>
<feature type="domain" description="Peptidase S1" evidence="7">
    <location>
        <begin position="604"/>
        <end position="822"/>
    </location>
</feature>
<dbReference type="Gene3D" id="2.40.10.10">
    <property type="entry name" value="Trypsin-like serine proteases"/>
    <property type="match status" value="4"/>
</dbReference>
<dbReference type="VEuPathDB" id="VectorBase:AEPI007903"/>
<dbReference type="InterPro" id="IPR002213">
    <property type="entry name" value="UDP_glucos_trans"/>
</dbReference>
<dbReference type="Gene3D" id="3.40.50.2000">
    <property type="entry name" value="Glycogen Phosphorylase B"/>
    <property type="match status" value="2"/>
</dbReference>
<evidence type="ECO:0000256" key="2">
    <source>
        <dbReference type="ARBA" id="ARBA00022676"/>
    </source>
</evidence>
<dbReference type="Proteomes" id="UP000075885">
    <property type="component" value="Unassembled WGS sequence"/>
</dbReference>
<keyword evidence="5" id="KW-1133">Transmembrane helix</keyword>